<keyword evidence="6 7" id="KW-0472">Membrane</keyword>
<feature type="domain" description="Solute-binding protein family 3/N-terminal" evidence="8">
    <location>
        <begin position="470"/>
        <end position="693"/>
    </location>
</feature>
<keyword evidence="5 7" id="KW-1133">Transmembrane helix</keyword>
<evidence type="ECO:0000259" key="8">
    <source>
        <dbReference type="SMART" id="SM00062"/>
    </source>
</evidence>
<evidence type="ECO:0000256" key="2">
    <source>
        <dbReference type="ARBA" id="ARBA00022448"/>
    </source>
</evidence>
<feature type="transmembrane region" description="Helical" evidence="7">
    <location>
        <begin position="241"/>
        <end position="259"/>
    </location>
</feature>
<evidence type="ECO:0000313" key="10">
    <source>
        <dbReference type="Proteomes" id="UP001595840"/>
    </source>
</evidence>
<evidence type="ECO:0000256" key="1">
    <source>
        <dbReference type="ARBA" id="ARBA00004651"/>
    </source>
</evidence>
<feature type="transmembrane region" description="Helical" evidence="7">
    <location>
        <begin position="123"/>
        <end position="149"/>
    </location>
</feature>
<keyword evidence="4 7" id="KW-0812">Transmembrane</keyword>
<reference evidence="10" key="1">
    <citation type="journal article" date="2019" name="Int. J. Syst. Evol. Microbiol.">
        <title>The Global Catalogue of Microorganisms (GCM) 10K type strain sequencing project: providing services to taxonomists for standard genome sequencing and annotation.</title>
        <authorList>
            <consortium name="The Broad Institute Genomics Platform"/>
            <consortium name="The Broad Institute Genome Sequencing Center for Infectious Disease"/>
            <person name="Wu L."/>
            <person name="Ma J."/>
        </authorList>
    </citation>
    <scope>NUCLEOTIDE SEQUENCE [LARGE SCALE GENOMIC DNA]</scope>
    <source>
        <strain evidence="10">CECT 8570</strain>
    </source>
</reference>
<dbReference type="EMBL" id="JBHSCX010000005">
    <property type="protein sequence ID" value="MFC4362094.1"/>
    <property type="molecule type" value="Genomic_DNA"/>
</dbReference>
<feature type="transmembrane region" description="Helical" evidence="7">
    <location>
        <begin position="200"/>
        <end position="220"/>
    </location>
</feature>
<feature type="transmembrane region" description="Helical" evidence="7">
    <location>
        <begin position="288"/>
        <end position="309"/>
    </location>
</feature>
<accession>A0ABV8V4X9</accession>
<dbReference type="Gene3D" id="3.40.190.10">
    <property type="entry name" value="Periplasmic binding protein-like II"/>
    <property type="match status" value="2"/>
</dbReference>
<dbReference type="Pfam" id="PF00497">
    <property type="entry name" value="SBP_bac_3"/>
    <property type="match status" value="1"/>
</dbReference>
<keyword evidence="10" id="KW-1185">Reference proteome</keyword>
<dbReference type="PANTHER" id="PTHR42865">
    <property type="entry name" value="PROTON/GLUTAMATE-ASPARTATE SYMPORTER"/>
    <property type="match status" value="1"/>
</dbReference>
<proteinExistence type="predicted"/>
<dbReference type="PANTHER" id="PTHR42865:SF7">
    <property type="entry name" value="PROTON_GLUTAMATE-ASPARTATE SYMPORTER"/>
    <property type="match status" value="1"/>
</dbReference>
<feature type="transmembrane region" description="Helical" evidence="7">
    <location>
        <begin position="361"/>
        <end position="383"/>
    </location>
</feature>
<dbReference type="InterPro" id="IPR001991">
    <property type="entry name" value="Na-dicarboxylate_symporter"/>
</dbReference>
<dbReference type="InterPro" id="IPR036458">
    <property type="entry name" value="Na:dicarbo_symporter_sf"/>
</dbReference>
<feature type="transmembrane region" description="Helical" evidence="7">
    <location>
        <begin position="321"/>
        <end position="341"/>
    </location>
</feature>
<dbReference type="InterPro" id="IPR001638">
    <property type="entry name" value="Solute-binding_3/MltF_N"/>
</dbReference>
<dbReference type="RefSeq" id="WP_290259129.1">
    <property type="nucleotide sequence ID" value="NZ_JAUFQG010000004.1"/>
</dbReference>
<name>A0ABV8V4X9_9GAMM</name>
<dbReference type="Gene3D" id="1.10.3860.10">
    <property type="entry name" value="Sodium:dicarboxylate symporter"/>
    <property type="match status" value="1"/>
</dbReference>
<dbReference type="SMART" id="SM00062">
    <property type="entry name" value="PBPb"/>
    <property type="match status" value="1"/>
</dbReference>
<protein>
    <submittedName>
        <fullName evidence="9">Cation:dicarboxylate symporter family transporter</fullName>
    </submittedName>
</protein>
<dbReference type="Proteomes" id="UP001595840">
    <property type="component" value="Unassembled WGS sequence"/>
</dbReference>
<feature type="transmembrane region" description="Helical" evidence="7">
    <location>
        <begin position="38"/>
        <end position="58"/>
    </location>
</feature>
<evidence type="ECO:0000256" key="4">
    <source>
        <dbReference type="ARBA" id="ARBA00022692"/>
    </source>
</evidence>
<dbReference type="SUPFAM" id="SSF118215">
    <property type="entry name" value="Proton glutamate symport protein"/>
    <property type="match status" value="1"/>
</dbReference>
<keyword evidence="2" id="KW-0813">Transport</keyword>
<evidence type="ECO:0000256" key="6">
    <source>
        <dbReference type="ARBA" id="ARBA00023136"/>
    </source>
</evidence>
<dbReference type="Pfam" id="PF00375">
    <property type="entry name" value="SDF"/>
    <property type="match status" value="1"/>
</dbReference>
<evidence type="ECO:0000256" key="5">
    <source>
        <dbReference type="ARBA" id="ARBA00022989"/>
    </source>
</evidence>
<evidence type="ECO:0000256" key="3">
    <source>
        <dbReference type="ARBA" id="ARBA00022475"/>
    </source>
</evidence>
<comment type="caution">
    <text evidence="9">The sequence shown here is derived from an EMBL/GenBank/DDBJ whole genome shotgun (WGS) entry which is preliminary data.</text>
</comment>
<evidence type="ECO:0000256" key="7">
    <source>
        <dbReference type="SAM" id="Phobius"/>
    </source>
</evidence>
<organism evidence="9 10">
    <name type="scientific">Simiduia curdlanivorans</name>
    <dbReference type="NCBI Taxonomy" id="1492769"/>
    <lineage>
        <taxon>Bacteria</taxon>
        <taxon>Pseudomonadati</taxon>
        <taxon>Pseudomonadota</taxon>
        <taxon>Gammaproteobacteria</taxon>
        <taxon>Cellvibrionales</taxon>
        <taxon>Cellvibrionaceae</taxon>
        <taxon>Simiduia</taxon>
    </lineage>
</organism>
<dbReference type="SUPFAM" id="SSF53850">
    <property type="entry name" value="Periplasmic binding protein-like II"/>
    <property type="match status" value="1"/>
</dbReference>
<keyword evidence="3" id="KW-1003">Cell membrane</keyword>
<evidence type="ECO:0000313" key="9">
    <source>
        <dbReference type="EMBL" id="MFC4362094.1"/>
    </source>
</evidence>
<comment type="subcellular location">
    <subcellularLocation>
        <location evidence="1">Cell membrane</location>
        <topology evidence="1">Multi-pass membrane protein</topology>
    </subcellularLocation>
</comment>
<feature type="transmembrane region" description="Helical" evidence="7">
    <location>
        <begin position="70"/>
        <end position="92"/>
    </location>
</feature>
<sequence length="721" mass="79211">MSLSTKIILGLLLGLAAGVGFGERMTALNIVGDIFLGLLQMTVLPYIMVSLVAAVGALNRGQAKALAKYGALVLAILWGFTLVLIALATLSFPDWTSASYFSPSMLEPAQRFDFLANFLPANIFSALGAGAVPAVVVFSLFLGVAVLRLGQNNDFLKLIDSLQSAIGEMAALVMKTAPVGVFAIAASAAGTLELEDLKGLYVYLVTLTLLCLVLTFWLFPMLVKTLTKWRYSEVLNISKDALITAFATGNLFIVLPIIAENTRKLFLRSYEHASPQANLVEVVVPAAFSLPVAGKLMALLFVLFAGWFGGEPVAIADYPQLLLSGLVNLFGSSFNAVPSLLHSYKIPAEFFELFLVSENIISNRLGAMTSVMFVVVLAILVASGADHKWRWSVKALLRFVVATLLLVVVMSLTLRSLYKMVGHDYTAYSEFISRDLLLTKAPSKNTLQVPAVLPQEPAGNTLARIQARKLLRVGYFRDWLPYAFHNQQGDLVGLDVEIWHQLARDLGVAVEFVRVYRKDAKRLLDARYLDMTAGVAMTPSAIANFTLAAPHYQESLALLVRKSRRTELREWQEIGSSNRLRLGVPNTYYLAGSLHQALPNWRVAEISSPREFLRGDKVDLDAVIFGAAGASAWTLLYPEFAVVVPQPALPAVPMAMPLSSNDLEFVLYMSQWFQVRRADGTLTKLTDYWIRGKRKDTDSHRWNLWDDVIRAPASSGDELAP</sequence>
<feature type="transmembrane region" description="Helical" evidence="7">
    <location>
        <begin position="395"/>
        <end position="414"/>
    </location>
</feature>
<gene>
    <name evidence="9" type="ORF">ACFOX3_07270</name>
</gene>
<feature type="transmembrane region" description="Helical" evidence="7">
    <location>
        <begin position="169"/>
        <end position="188"/>
    </location>
</feature>